<dbReference type="RefSeq" id="WP_344313118.1">
    <property type="nucleotide sequence ID" value="NZ_BAAANY010000020.1"/>
</dbReference>
<dbReference type="Proteomes" id="UP001500618">
    <property type="component" value="Unassembled WGS sequence"/>
</dbReference>
<comment type="caution">
    <text evidence="3">The sequence shown here is derived from an EMBL/GenBank/DDBJ whole genome shotgun (WGS) entry which is preliminary data.</text>
</comment>
<keyword evidence="4" id="KW-1185">Reference proteome</keyword>
<dbReference type="PROSITE" id="PS51781">
    <property type="entry name" value="SH3B"/>
    <property type="match status" value="1"/>
</dbReference>
<evidence type="ECO:0000313" key="4">
    <source>
        <dbReference type="Proteomes" id="UP001500618"/>
    </source>
</evidence>
<sequence>MDKPRPRKRRIFLLSASTVAVALAVAMPAQAAPVPGPSAGAWHENLSATVAGQVNLTSRTDGLTIANRAVRPAATGGQRPYGMEILAPRTLAAPVDQIAVQVTGKVPAGGAATVDVRTTTQGQQWSSWQQASGTAATLDRPATQVQLRITLWGNDSGASPAVSGLDVTAKSIGVRKVAAPAAALSYRVYATREGLVGGTTANGHVIVSSDHFVALPSGRNLSPKGSTQYSVQVCGPTRCETAPVWDIGPWNTKDDYWNPGSTRQEFKDVAQGTPEAQAAYLNGYNGGKDEFGRHVSNPAGIDLADGTFYNVGMNDNGYVTVTYLWTSGGGSGGTTGTVSTGGSALNVRSGPHTTDSVVGSVANGSTVTITCQTSGTSVTGTYGTSTLWDKITSPVGYVSDTYIYTGSDGQVAPNC</sequence>
<dbReference type="EMBL" id="BAAANY010000020">
    <property type="protein sequence ID" value="GAA1696868.1"/>
    <property type="molecule type" value="Genomic_DNA"/>
</dbReference>
<dbReference type="Gene3D" id="2.30.30.40">
    <property type="entry name" value="SH3 Domains"/>
    <property type="match status" value="1"/>
</dbReference>
<evidence type="ECO:0000256" key="1">
    <source>
        <dbReference type="SAM" id="SignalP"/>
    </source>
</evidence>
<feature type="signal peptide" evidence="1">
    <location>
        <begin position="1"/>
        <end position="31"/>
    </location>
</feature>
<dbReference type="PROSITE" id="PS51318">
    <property type="entry name" value="TAT"/>
    <property type="match status" value="1"/>
</dbReference>
<accession>A0ABN2I174</accession>
<keyword evidence="1" id="KW-0732">Signal</keyword>
<feature type="domain" description="SH3b" evidence="2">
    <location>
        <begin position="333"/>
        <end position="407"/>
    </location>
</feature>
<gene>
    <name evidence="3" type="ORF">GCM10009765_52750</name>
</gene>
<evidence type="ECO:0000313" key="3">
    <source>
        <dbReference type="EMBL" id="GAA1696868.1"/>
    </source>
</evidence>
<feature type="chain" id="PRO_5046373165" description="SH3b domain-containing protein" evidence="1">
    <location>
        <begin position="32"/>
        <end position="415"/>
    </location>
</feature>
<dbReference type="InterPro" id="IPR006311">
    <property type="entry name" value="TAT_signal"/>
</dbReference>
<evidence type="ECO:0000259" key="2">
    <source>
        <dbReference type="PROSITE" id="PS51781"/>
    </source>
</evidence>
<name>A0ABN2I174_9ACTN</name>
<proteinExistence type="predicted"/>
<protein>
    <recommendedName>
        <fullName evidence="2">SH3b domain-containing protein</fullName>
    </recommendedName>
</protein>
<dbReference type="Pfam" id="PF08239">
    <property type="entry name" value="SH3_3"/>
    <property type="match status" value="1"/>
</dbReference>
<organism evidence="3 4">
    <name type="scientific">Fodinicola feengrottensis</name>
    <dbReference type="NCBI Taxonomy" id="435914"/>
    <lineage>
        <taxon>Bacteria</taxon>
        <taxon>Bacillati</taxon>
        <taxon>Actinomycetota</taxon>
        <taxon>Actinomycetes</taxon>
        <taxon>Mycobacteriales</taxon>
        <taxon>Fodinicola</taxon>
    </lineage>
</organism>
<reference evidence="3 4" key="1">
    <citation type="journal article" date="2019" name="Int. J. Syst. Evol. Microbiol.">
        <title>The Global Catalogue of Microorganisms (GCM) 10K type strain sequencing project: providing services to taxonomists for standard genome sequencing and annotation.</title>
        <authorList>
            <consortium name="The Broad Institute Genomics Platform"/>
            <consortium name="The Broad Institute Genome Sequencing Center for Infectious Disease"/>
            <person name="Wu L."/>
            <person name="Ma J."/>
        </authorList>
    </citation>
    <scope>NUCLEOTIDE SEQUENCE [LARGE SCALE GENOMIC DNA]</scope>
    <source>
        <strain evidence="3 4">JCM 14718</strain>
    </source>
</reference>
<dbReference type="InterPro" id="IPR003646">
    <property type="entry name" value="SH3-like_bac-type"/>
</dbReference>